<proteinExistence type="predicted"/>
<gene>
    <name evidence="3" type="ORF">V0288_11985</name>
</gene>
<evidence type="ECO:0000313" key="3">
    <source>
        <dbReference type="EMBL" id="MEG3437838.1"/>
    </source>
</evidence>
<dbReference type="CDD" id="cd00158">
    <property type="entry name" value="RHOD"/>
    <property type="match status" value="1"/>
</dbReference>
<dbReference type="InterPro" id="IPR050229">
    <property type="entry name" value="GlpE_sulfurtransferase"/>
</dbReference>
<reference evidence="3 4" key="1">
    <citation type="submission" date="2024-01" db="EMBL/GenBank/DDBJ databases">
        <title>Genomic insights into the taxonomy and metabolism of the cyanobacterium Pannus brasiliensis CCIBt3594.</title>
        <authorList>
            <person name="Machado M."/>
            <person name="Botero N.B."/>
            <person name="Andreote A.P.D."/>
            <person name="Feitosa A.M.T."/>
            <person name="Popin R."/>
            <person name="Sivonen K."/>
            <person name="Fiore M.F."/>
        </authorList>
    </citation>
    <scope>NUCLEOTIDE SEQUENCE [LARGE SCALE GENOMIC DNA]</scope>
    <source>
        <strain evidence="3 4">CCIBt3594</strain>
    </source>
</reference>
<dbReference type="EMBL" id="JBAFSM010000020">
    <property type="protein sequence ID" value="MEG3437838.1"/>
    <property type="molecule type" value="Genomic_DNA"/>
</dbReference>
<dbReference type="PANTHER" id="PTHR43031">
    <property type="entry name" value="FAD-DEPENDENT OXIDOREDUCTASE"/>
    <property type="match status" value="1"/>
</dbReference>
<dbReference type="Proteomes" id="UP001328733">
    <property type="component" value="Unassembled WGS sequence"/>
</dbReference>
<dbReference type="Gene3D" id="3.40.250.10">
    <property type="entry name" value="Rhodanese-like domain"/>
    <property type="match status" value="1"/>
</dbReference>
<comment type="caution">
    <text evidence="3">The sequence shown here is derived from an EMBL/GenBank/DDBJ whole genome shotgun (WGS) entry which is preliminary data.</text>
</comment>
<dbReference type="InterPro" id="IPR001763">
    <property type="entry name" value="Rhodanese-like_dom"/>
</dbReference>
<feature type="region of interest" description="Disordered" evidence="1">
    <location>
        <begin position="1"/>
        <end position="29"/>
    </location>
</feature>
<dbReference type="RefSeq" id="WP_332865318.1">
    <property type="nucleotide sequence ID" value="NZ_JBAFSM010000020.1"/>
</dbReference>
<dbReference type="PROSITE" id="PS50206">
    <property type="entry name" value="RHODANESE_3"/>
    <property type="match status" value="1"/>
</dbReference>
<evidence type="ECO:0000256" key="1">
    <source>
        <dbReference type="SAM" id="MobiDB-lite"/>
    </source>
</evidence>
<evidence type="ECO:0000313" key="4">
    <source>
        <dbReference type="Proteomes" id="UP001328733"/>
    </source>
</evidence>
<dbReference type="AlphaFoldDB" id="A0AAW9QVZ7"/>
<dbReference type="Pfam" id="PF00581">
    <property type="entry name" value="Rhodanese"/>
    <property type="match status" value="1"/>
</dbReference>
<feature type="domain" description="Rhodanese" evidence="2">
    <location>
        <begin position="41"/>
        <end position="130"/>
    </location>
</feature>
<dbReference type="SUPFAM" id="SSF52821">
    <property type="entry name" value="Rhodanese/Cell cycle control phosphatase"/>
    <property type="match status" value="1"/>
</dbReference>
<dbReference type="PANTHER" id="PTHR43031:SF1">
    <property type="entry name" value="PYRIDINE NUCLEOTIDE-DISULPHIDE OXIDOREDUCTASE"/>
    <property type="match status" value="1"/>
</dbReference>
<sequence length="148" mass="16579">MNPVENTIISAKETITKPIPTPPPLTENSSAEALKKRLNWGEPALTIIDARKREDFNQEHITGAMCMPFDVLVKTARDSLPWNRDIYVYGENDDRAEQAANALREAGFPNVSHLEGGIQGWKDANGPMEGPLTWNHGRVRIFNQGRKD</sequence>
<evidence type="ECO:0000259" key="2">
    <source>
        <dbReference type="PROSITE" id="PS50206"/>
    </source>
</evidence>
<dbReference type="SMART" id="SM00450">
    <property type="entry name" value="RHOD"/>
    <property type="match status" value="1"/>
</dbReference>
<accession>A0AAW9QVZ7</accession>
<organism evidence="3 4">
    <name type="scientific">Pannus brasiliensis CCIBt3594</name>
    <dbReference type="NCBI Taxonomy" id="1427578"/>
    <lineage>
        <taxon>Bacteria</taxon>
        <taxon>Bacillati</taxon>
        <taxon>Cyanobacteriota</taxon>
        <taxon>Cyanophyceae</taxon>
        <taxon>Oscillatoriophycideae</taxon>
        <taxon>Chroococcales</taxon>
        <taxon>Microcystaceae</taxon>
        <taxon>Pannus</taxon>
    </lineage>
</organism>
<name>A0AAW9QVZ7_9CHRO</name>
<protein>
    <submittedName>
        <fullName evidence="3">Rhodanese-like domain-containing protein</fullName>
    </submittedName>
</protein>
<keyword evidence="4" id="KW-1185">Reference proteome</keyword>
<dbReference type="InterPro" id="IPR036873">
    <property type="entry name" value="Rhodanese-like_dom_sf"/>
</dbReference>